<reference evidence="2 4" key="1">
    <citation type="submission" date="2019-03" db="EMBL/GenBank/DDBJ databases">
        <title>Genomic Encyclopedia of Type Strains, Phase IV (KMG-IV): sequencing the most valuable type-strain genomes for metagenomic binning, comparative biology and taxonomic classification.</title>
        <authorList>
            <person name="Goeker M."/>
        </authorList>
    </citation>
    <scope>NUCLEOTIDE SEQUENCE [LARGE SCALE GENOMIC DNA]</scope>
    <source>
        <strain evidence="2 4">DSM 17474</strain>
    </source>
</reference>
<gene>
    <name evidence="2" type="ORF">EV680_10362</name>
    <name evidence="3" type="ORF">LVJ78_00130</name>
</gene>
<keyword evidence="1" id="KW-1133">Transmembrane helix</keyword>
<evidence type="ECO:0000313" key="2">
    <source>
        <dbReference type="EMBL" id="TCP09321.1"/>
    </source>
</evidence>
<keyword evidence="1" id="KW-0812">Transmembrane</keyword>
<dbReference type="AlphaFoldDB" id="A0AAE9GYX1"/>
<reference evidence="3" key="3">
    <citation type="journal article" date="2022" name="Res Sq">
        <title>Evolution of multicellular longitudinally dividing oral cavity symbionts (Neisseriaceae).</title>
        <authorList>
            <person name="Nyongesa S."/>
            <person name="Weber P."/>
            <person name="Bernet E."/>
            <person name="Pullido F."/>
            <person name="Nieckarz M."/>
            <person name="Delaby M."/>
            <person name="Nieves C."/>
            <person name="Viehboeck T."/>
            <person name="Krause N."/>
            <person name="Rivera-Millot A."/>
            <person name="Nakamura A."/>
            <person name="Vischer N."/>
            <person name="VanNieuwenhze M."/>
            <person name="Brun Y."/>
            <person name="Cava F."/>
            <person name="Bulgheresi S."/>
            <person name="Veyrier F."/>
        </authorList>
    </citation>
    <scope>NUCLEOTIDE SEQUENCE</scope>
    <source>
        <strain evidence="3">1258/02</strain>
    </source>
</reference>
<proteinExistence type="predicted"/>
<evidence type="ECO:0000313" key="5">
    <source>
        <dbReference type="Proteomes" id="UP000829756"/>
    </source>
</evidence>
<protein>
    <submittedName>
        <fullName evidence="3">Uncharacterized protein</fullName>
    </submittedName>
</protein>
<dbReference type="KEGG" id="usu:LVJ78_00130"/>
<dbReference type="Proteomes" id="UP000829756">
    <property type="component" value="Chromosome"/>
</dbReference>
<sequence>MYYQVGNQCLEQQQAENVYFGLVVPVLTQEGQIIKPEHNGTAWQLNGQIIQANLPECNPAESVKNGLEIGWLVFGVMAACYFVIVIKRLLK</sequence>
<dbReference type="EMBL" id="SLXE01000003">
    <property type="protein sequence ID" value="TCP09321.1"/>
    <property type="molecule type" value="Genomic_DNA"/>
</dbReference>
<accession>A0AAE9GYX1</accession>
<name>A0AAE9GYX1_9NEIS</name>
<evidence type="ECO:0000313" key="4">
    <source>
        <dbReference type="Proteomes" id="UP000294721"/>
    </source>
</evidence>
<dbReference type="EMBL" id="CP091507">
    <property type="protein sequence ID" value="UOO79481.1"/>
    <property type="molecule type" value="Genomic_DNA"/>
</dbReference>
<evidence type="ECO:0000256" key="1">
    <source>
        <dbReference type="SAM" id="Phobius"/>
    </source>
</evidence>
<dbReference type="RefSeq" id="WP_132952663.1">
    <property type="nucleotide sequence ID" value="NZ_CP091507.1"/>
</dbReference>
<keyword evidence="4" id="KW-1185">Reference proteome</keyword>
<organism evidence="3 5">
    <name type="scientific">Uruburuella suis</name>
    <dbReference type="NCBI Taxonomy" id="252130"/>
    <lineage>
        <taxon>Bacteria</taxon>
        <taxon>Pseudomonadati</taxon>
        <taxon>Pseudomonadota</taxon>
        <taxon>Betaproteobacteria</taxon>
        <taxon>Neisseriales</taxon>
        <taxon>Neisseriaceae</taxon>
        <taxon>Uruburuella</taxon>
    </lineage>
</organism>
<feature type="transmembrane region" description="Helical" evidence="1">
    <location>
        <begin position="69"/>
        <end position="90"/>
    </location>
</feature>
<evidence type="ECO:0000313" key="3">
    <source>
        <dbReference type="EMBL" id="UOO79481.1"/>
    </source>
</evidence>
<reference evidence="3" key="2">
    <citation type="submission" date="2021-12" db="EMBL/GenBank/DDBJ databases">
        <authorList>
            <person name="Veyrier F.J."/>
        </authorList>
    </citation>
    <scope>NUCLEOTIDE SEQUENCE</scope>
    <source>
        <strain evidence="3">1258/02</strain>
    </source>
</reference>
<dbReference type="Proteomes" id="UP000294721">
    <property type="component" value="Unassembled WGS sequence"/>
</dbReference>
<keyword evidence="1" id="KW-0472">Membrane</keyword>